<feature type="active site" description="For GATase activity" evidence="8">
    <location>
        <position position="23"/>
    </location>
</feature>
<comment type="catalytic activity">
    <reaction evidence="7">
        <text>L-aspartate + L-glutamine + ATP + H2O = L-asparagine + L-glutamate + AMP + diphosphate + H(+)</text>
        <dbReference type="Rhea" id="RHEA:12228"/>
        <dbReference type="ChEBI" id="CHEBI:15377"/>
        <dbReference type="ChEBI" id="CHEBI:15378"/>
        <dbReference type="ChEBI" id="CHEBI:29985"/>
        <dbReference type="ChEBI" id="CHEBI:29991"/>
        <dbReference type="ChEBI" id="CHEBI:30616"/>
        <dbReference type="ChEBI" id="CHEBI:33019"/>
        <dbReference type="ChEBI" id="CHEBI:58048"/>
        <dbReference type="ChEBI" id="CHEBI:58359"/>
        <dbReference type="ChEBI" id="CHEBI:456215"/>
        <dbReference type="EC" id="6.3.5.4"/>
    </reaction>
</comment>
<dbReference type="Pfam" id="PF13537">
    <property type="entry name" value="GATase_7"/>
    <property type="match status" value="1"/>
</dbReference>
<feature type="binding site" evidence="9">
    <location>
        <position position="123"/>
    </location>
    <ligand>
        <name>L-glutamine</name>
        <dbReference type="ChEBI" id="CHEBI:58359"/>
    </ligand>
</feature>
<dbReference type="PIRSF" id="PIRSF001589">
    <property type="entry name" value="Asn_synthetase_glu-h"/>
    <property type="match status" value="1"/>
</dbReference>
<evidence type="ECO:0000256" key="3">
    <source>
        <dbReference type="ARBA" id="ARBA00012737"/>
    </source>
</evidence>
<sequence length="679" mass="75991">MTLSQLDNHSATTIWKGPATKMCGIAGCTVQGLNQSEVATLADAFIASLKHRGPDGHGHWSAPDTFLLTHTRLSIQDLSEAGKQPMHSASQRYVISFNGEIYNFPQIRKELQQQGVAFKGHSDTEVILALVDSIGIAATLERIDGMFAIALFDQQSGNLTLARDRMGEKPLFYGWVGEQFVFGSELKAFHALGKKLTLNKEIIGDFLACGYIPTPYSIFQNIYKLAPGTYLTLSQFDQTKQPRQFSPHPGTVSGPVRYWNLRDISLSGPDLTTDSRAIGNLQDCLMETIGQQLVADVPVGCFLSGGIDSTLVTALAQAGSATPIDTFTIGFDDPQFDEAQHASELARHIGTNHHETYISSNDALGVIDALPTIYDEPFADPSQLPSVLVSAIAKQSVTVCLSGDGGDELFAGYNRYSSTSRMLEKTKWIPKPLRERLGKMLCRIKPGWIEQLLPYVSRIPGLTAAKQANVALKIRKLGWLMQTTKPEDIYLFLLSFNGLEPDPERCPDILKKRVLDAFQDHRDFLDTVMLLDQLNYLVDDNLTKVDRSSMSVSLETRLPLLDRKVVEMSWRIAPSLKLNDDQTKWPLRQILYQHVPRDLIERPKMGFSVPIRKWLREELQTWGSMLINTVPDHQLISESFYKSLWETHLSGRADNSLQLWPALILLQWLQQHKNTILID</sequence>
<evidence type="ECO:0000259" key="11">
    <source>
        <dbReference type="PROSITE" id="PS51278"/>
    </source>
</evidence>
<feature type="binding site" evidence="9">
    <location>
        <begin position="402"/>
        <end position="403"/>
    </location>
    <ligand>
        <name>ATP</name>
        <dbReference type="ChEBI" id="CHEBI:30616"/>
    </ligand>
</feature>
<feature type="domain" description="Glutamine amidotransferase type-2" evidence="11">
    <location>
        <begin position="23"/>
        <end position="236"/>
    </location>
</feature>
<dbReference type="PANTHER" id="PTHR43284:SF1">
    <property type="entry name" value="ASPARAGINE SYNTHETASE"/>
    <property type="match status" value="1"/>
</dbReference>
<dbReference type="Gene3D" id="3.40.50.620">
    <property type="entry name" value="HUPs"/>
    <property type="match status" value="1"/>
</dbReference>
<dbReference type="GO" id="GO:0006529">
    <property type="term" value="P:asparagine biosynthetic process"/>
    <property type="evidence" value="ECO:0007669"/>
    <property type="project" value="UniProtKB-KW"/>
</dbReference>
<proteinExistence type="inferred from homology"/>
<gene>
    <name evidence="12" type="primary">asnB</name>
    <name evidence="12" type="ORF">KEHDKFFH_08405</name>
</gene>
<dbReference type="Pfam" id="PF00733">
    <property type="entry name" value="Asn_synthase"/>
    <property type="match status" value="1"/>
</dbReference>
<organism evidence="12 13">
    <name type="scientific">Marinobacter maroccanus</name>
    <dbReference type="NCBI Taxonomy" id="2055143"/>
    <lineage>
        <taxon>Bacteria</taxon>
        <taxon>Pseudomonadati</taxon>
        <taxon>Pseudomonadota</taxon>
        <taxon>Gammaproteobacteria</taxon>
        <taxon>Pseudomonadales</taxon>
        <taxon>Marinobacteraceae</taxon>
        <taxon>Marinobacter</taxon>
    </lineage>
</organism>
<dbReference type="SUPFAM" id="SSF56235">
    <property type="entry name" value="N-terminal nucleophile aminohydrolases (Ntn hydrolases)"/>
    <property type="match status" value="1"/>
</dbReference>
<evidence type="ECO:0000313" key="12">
    <source>
        <dbReference type="EMBL" id="PPI84714.1"/>
    </source>
</evidence>
<comment type="caution">
    <text evidence="12">The sequence shown here is derived from an EMBL/GenBank/DDBJ whole genome shotgun (WGS) entry which is preliminary data.</text>
</comment>
<keyword evidence="6 8" id="KW-0315">Glutamine amidotransferase</keyword>
<dbReference type="InterPro" id="IPR029055">
    <property type="entry name" value="Ntn_hydrolases_N"/>
</dbReference>
<evidence type="ECO:0000256" key="5">
    <source>
        <dbReference type="ARBA" id="ARBA00022840"/>
    </source>
</evidence>
<reference evidence="12 13" key="1">
    <citation type="submission" date="2018-01" db="EMBL/GenBank/DDBJ databases">
        <title>Complete genome sequences of the type strains of Marinobacter flavimaris and Marinobacter maroccanus.</title>
        <authorList>
            <person name="Palau M."/>
            <person name="Boujida N."/>
            <person name="Manresa A."/>
            <person name="Minana-Galbis D."/>
        </authorList>
    </citation>
    <scope>NUCLEOTIDE SEQUENCE [LARGE SCALE GENOMIC DNA]</scope>
    <source>
        <strain evidence="12 13">N4</strain>
    </source>
</reference>
<protein>
    <recommendedName>
        <fullName evidence="3">asparagine synthase (glutamine-hydrolyzing)</fullName>
        <ecNumber evidence="3">6.3.5.4</ecNumber>
    </recommendedName>
</protein>
<keyword evidence="5 9" id="KW-0067">ATP-binding</keyword>
<dbReference type="GO" id="GO:0005524">
    <property type="term" value="F:ATP binding"/>
    <property type="evidence" value="ECO:0007669"/>
    <property type="project" value="UniProtKB-KW"/>
</dbReference>
<dbReference type="Gene3D" id="3.60.20.10">
    <property type="entry name" value="Glutamine Phosphoribosylpyrophosphate, subunit 1, domain 1"/>
    <property type="match status" value="1"/>
</dbReference>
<dbReference type="GO" id="GO:0004066">
    <property type="term" value="F:asparagine synthase (glutamine-hydrolyzing) activity"/>
    <property type="evidence" value="ECO:0007669"/>
    <property type="project" value="UniProtKB-EC"/>
</dbReference>
<keyword evidence="13" id="KW-1185">Reference proteome</keyword>
<evidence type="ECO:0000256" key="7">
    <source>
        <dbReference type="ARBA" id="ARBA00048741"/>
    </source>
</evidence>
<comment type="similarity">
    <text evidence="2">Belongs to the asparagine synthetase family.</text>
</comment>
<keyword evidence="8" id="KW-0061">Asparagine biosynthesis</keyword>
<dbReference type="AlphaFoldDB" id="A0A2S5ZBW3"/>
<evidence type="ECO:0000256" key="1">
    <source>
        <dbReference type="ARBA" id="ARBA00005187"/>
    </source>
</evidence>
<dbReference type="InterPro" id="IPR001962">
    <property type="entry name" value="Asn_synthase"/>
</dbReference>
<dbReference type="InterPro" id="IPR033738">
    <property type="entry name" value="AsnB_N"/>
</dbReference>
<dbReference type="SUPFAM" id="SSF52402">
    <property type="entry name" value="Adenine nucleotide alpha hydrolases-like"/>
    <property type="match status" value="1"/>
</dbReference>
<evidence type="ECO:0000256" key="10">
    <source>
        <dbReference type="PIRSR" id="PIRSR001589-3"/>
    </source>
</evidence>
<keyword evidence="8" id="KW-0028">Amino-acid biosynthesis</keyword>
<dbReference type="InterPro" id="IPR006426">
    <property type="entry name" value="Asn_synth_AEB"/>
</dbReference>
<dbReference type="InterPro" id="IPR017932">
    <property type="entry name" value="GATase_2_dom"/>
</dbReference>
<dbReference type="PANTHER" id="PTHR43284">
    <property type="entry name" value="ASPARAGINE SYNTHETASE (GLUTAMINE-HYDROLYZING)"/>
    <property type="match status" value="1"/>
</dbReference>
<dbReference type="EMBL" id="PSSX01000005">
    <property type="protein sequence ID" value="PPI84714.1"/>
    <property type="molecule type" value="Genomic_DNA"/>
</dbReference>
<name>A0A2S5ZBW3_9GAMM</name>
<dbReference type="RefSeq" id="WP_104321496.1">
    <property type="nucleotide sequence ID" value="NZ_PSSX01000005.1"/>
</dbReference>
<dbReference type="PROSITE" id="PS51278">
    <property type="entry name" value="GATASE_TYPE_2"/>
    <property type="match status" value="1"/>
</dbReference>
<dbReference type="Proteomes" id="UP000239917">
    <property type="component" value="Unassembled WGS sequence"/>
</dbReference>
<evidence type="ECO:0000256" key="2">
    <source>
        <dbReference type="ARBA" id="ARBA00005752"/>
    </source>
</evidence>
<evidence type="ECO:0000256" key="6">
    <source>
        <dbReference type="ARBA" id="ARBA00022962"/>
    </source>
</evidence>
<dbReference type="InterPro" id="IPR051786">
    <property type="entry name" value="ASN_synthetase/amidase"/>
</dbReference>
<keyword evidence="4 9" id="KW-0547">Nucleotide-binding</keyword>
<evidence type="ECO:0000256" key="4">
    <source>
        <dbReference type="ARBA" id="ARBA00022741"/>
    </source>
</evidence>
<dbReference type="InterPro" id="IPR014729">
    <property type="entry name" value="Rossmann-like_a/b/a_fold"/>
</dbReference>
<dbReference type="CDD" id="cd01991">
    <property type="entry name" value="Asn_synthase_B_C"/>
    <property type="match status" value="1"/>
</dbReference>
<dbReference type="NCBIfam" id="TIGR01536">
    <property type="entry name" value="asn_synth_AEB"/>
    <property type="match status" value="1"/>
</dbReference>
<dbReference type="EC" id="6.3.5.4" evidence="3"/>
<feature type="site" description="Important for beta-aspartyl-AMP intermediate formation" evidence="10">
    <location>
        <position position="404"/>
    </location>
</feature>
<feature type="binding site" evidence="9">
    <location>
        <position position="329"/>
    </location>
    <ligand>
        <name>ATP</name>
        <dbReference type="ChEBI" id="CHEBI:30616"/>
    </ligand>
</feature>
<evidence type="ECO:0000313" key="13">
    <source>
        <dbReference type="Proteomes" id="UP000239917"/>
    </source>
</evidence>
<evidence type="ECO:0000256" key="8">
    <source>
        <dbReference type="PIRSR" id="PIRSR001589-1"/>
    </source>
</evidence>
<accession>A0A2S5ZBW3</accession>
<dbReference type="CDD" id="cd00712">
    <property type="entry name" value="AsnB"/>
    <property type="match status" value="1"/>
</dbReference>
<dbReference type="GO" id="GO:0005829">
    <property type="term" value="C:cytosol"/>
    <property type="evidence" value="ECO:0007669"/>
    <property type="project" value="TreeGrafter"/>
</dbReference>
<evidence type="ECO:0000256" key="9">
    <source>
        <dbReference type="PIRSR" id="PIRSR001589-2"/>
    </source>
</evidence>
<comment type="pathway">
    <text evidence="1">Amino-acid biosynthesis; L-asparagine biosynthesis; L-asparagine from L-aspartate (L-Gln route): step 1/1.</text>
</comment>